<evidence type="ECO:0000256" key="14">
    <source>
        <dbReference type="ARBA" id="ARBA00022842"/>
    </source>
</evidence>
<dbReference type="HOGENOM" id="CLU_025427_0_2_1"/>
<dbReference type="GO" id="GO:0005829">
    <property type="term" value="C:cytosol"/>
    <property type="evidence" value="ECO:0007669"/>
    <property type="project" value="TreeGrafter"/>
</dbReference>
<dbReference type="PRINTS" id="PR00477">
    <property type="entry name" value="PHGLYCKINASE"/>
</dbReference>
<dbReference type="FunFam" id="3.40.50.1260:FF:000031">
    <property type="entry name" value="Phosphoglycerate kinase 1"/>
    <property type="match status" value="1"/>
</dbReference>
<evidence type="ECO:0000256" key="13">
    <source>
        <dbReference type="ARBA" id="ARBA00022840"/>
    </source>
</evidence>
<comment type="cofactor">
    <cofactor evidence="2">
        <name>Mg(2+)</name>
        <dbReference type="ChEBI" id="CHEBI:18420"/>
    </cofactor>
</comment>
<keyword evidence="14" id="KW-0460">Magnesium</keyword>
<accession>A0A0C3KCJ5</accession>
<dbReference type="PANTHER" id="PTHR11406">
    <property type="entry name" value="PHOSPHOGLYCERATE KINASE"/>
    <property type="match status" value="1"/>
</dbReference>
<evidence type="ECO:0000256" key="1">
    <source>
        <dbReference type="ARBA" id="ARBA00000642"/>
    </source>
</evidence>
<reference evidence="21" key="2">
    <citation type="submission" date="2015-01" db="EMBL/GenBank/DDBJ databases">
        <title>Evolutionary Origins and Diversification of the Mycorrhizal Mutualists.</title>
        <authorList>
            <consortium name="DOE Joint Genome Institute"/>
            <consortium name="Mycorrhizal Genomics Consortium"/>
            <person name="Kohler A."/>
            <person name="Kuo A."/>
            <person name="Nagy L.G."/>
            <person name="Floudas D."/>
            <person name="Copeland A."/>
            <person name="Barry K.W."/>
            <person name="Cichocki N."/>
            <person name="Veneault-Fourrey C."/>
            <person name="LaButti K."/>
            <person name="Lindquist E.A."/>
            <person name="Lipzen A."/>
            <person name="Lundell T."/>
            <person name="Morin E."/>
            <person name="Murat C."/>
            <person name="Riley R."/>
            <person name="Ohm R."/>
            <person name="Sun H."/>
            <person name="Tunlid A."/>
            <person name="Henrissat B."/>
            <person name="Grigoriev I.V."/>
            <person name="Hibbett D.S."/>
            <person name="Martin F."/>
        </authorList>
    </citation>
    <scope>NUCLEOTIDE SEQUENCE [LARGE SCALE GENOMIC DNA]</scope>
    <source>
        <strain evidence="21">MUT 4182</strain>
    </source>
</reference>
<dbReference type="InterPro" id="IPR015824">
    <property type="entry name" value="Phosphoglycerate_kinase_N"/>
</dbReference>
<dbReference type="GO" id="GO:0006096">
    <property type="term" value="P:glycolytic process"/>
    <property type="evidence" value="ECO:0007669"/>
    <property type="project" value="UniProtKB-KW"/>
</dbReference>
<dbReference type="EC" id="2.7.2.3" evidence="7 18"/>
<dbReference type="OrthoDB" id="275353at2759"/>
<evidence type="ECO:0000256" key="15">
    <source>
        <dbReference type="ARBA" id="ARBA00023152"/>
    </source>
</evidence>
<comment type="subunit">
    <text evidence="6 19">Monomer.</text>
</comment>
<organism evidence="20 21">
    <name type="scientific">Tulasnella calospora MUT 4182</name>
    <dbReference type="NCBI Taxonomy" id="1051891"/>
    <lineage>
        <taxon>Eukaryota</taxon>
        <taxon>Fungi</taxon>
        <taxon>Dikarya</taxon>
        <taxon>Basidiomycota</taxon>
        <taxon>Agaricomycotina</taxon>
        <taxon>Agaricomycetes</taxon>
        <taxon>Cantharellales</taxon>
        <taxon>Tulasnellaceae</taxon>
        <taxon>Tulasnella</taxon>
    </lineage>
</organism>
<dbReference type="CDD" id="cd00318">
    <property type="entry name" value="Phosphoglycerate_kinase"/>
    <property type="match status" value="1"/>
</dbReference>
<evidence type="ECO:0000256" key="17">
    <source>
        <dbReference type="PIRSR" id="PIRSR000724-2"/>
    </source>
</evidence>
<keyword evidence="10" id="KW-0479">Metal-binding</keyword>
<evidence type="ECO:0000256" key="2">
    <source>
        <dbReference type="ARBA" id="ARBA00001946"/>
    </source>
</evidence>
<evidence type="ECO:0000256" key="18">
    <source>
        <dbReference type="RuleBase" id="RU000532"/>
    </source>
</evidence>
<evidence type="ECO:0000256" key="6">
    <source>
        <dbReference type="ARBA" id="ARBA00011245"/>
    </source>
</evidence>
<feature type="binding site" evidence="16">
    <location>
        <begin position="63"/>
        <end position="66"/>
    </location>
    <ligand>
        <name>substrate</name>
    </ligand>
</feature>
<dbReference type="SUPFAM" id="SSF53748">
    <property type="entry name" value="Phosphoglycerate kinase"/>
    <property type="match status" value="1"/>
</dbReference>
<keyword evidence="21" id="KW-1185">Reference proteome</keyword>
<dbReference type="GO" id="GO:0046872">
    <property type="term" value="F:metal ion binding"/>
    <property type="evidence" value="ECO:0007669"/>
    <property type="project" value="UniProtKB-KW"/>
</dbReference>
<evidence type="ECO:0000256" key="11">
    <source>
        <dbReference type="ARBA" id="ARBA00022741"/>
    </source>
</evidence>
<dbReference type="Proteomes" id="UP000054248">
    <property type="component" value="Unassembled WGS sequence"/>
</dbReference>
<evidence type="ECO:0000256" key="19">
    <source>
        <dbReference type="RuleBase" id="RU000696"/>
    </source>
</evidence>
<evidence type="ECO:0000313" key="20">
    <source>
        <dbReference type="EMBL" id="KIO19188.1"/>
    </source>
</evidence>
<feature type="binding site" evidence="16">
    <location>
        <position position="170"/>
    </location>
    <ligand>
        <name>(2R)-3-phosphoglycerate</name>
        <dbReference type="ChEBI" id="CHEBI:58272"/>
    </ligand>
</feature>
<dbReference type="Gene3D" id="3.40.50.1260">
    <property type="entry name" value="Phosphoglycerate kinase, N-terminal domain"/>
    <property type="match status" value="3"/>
</dbReference>
<dbReference type="EMBL" id="KN823236">
    <property type="protein sequence ID" value="KIO19188.1"/>
    <property type="molecule type" value="Genomic_DNA"/>
</dbReference>
<gene>
    <name evidence="20" type="ORF">M407DRAFT_246248</name>
</gene>
<feature type="binding site" evidence="17">
    <location>
        <position position="219"/>
    </location>
    <ligand>
        <name>ATP</name>
        <dbReference type="ChEBI" id="CHEBI:30616"/>
    </ligand>
</feature>
<keyword evidence="15" id="KW-0324">Glycolysis</keyword>
<evidence type="ECO:0000256" key="4">
    <source>
        <dbReference type="ARBA" id="ARBA00004838"/>
    </source>
</evidence>
<dbReference type="AlphaFoldDB" id="A0A0C3KCJ5"/>
<dbReference type="GO" id="GO:0006094">
    <property type="term" value="P:gluconeogenesis"/>
    <property type="evidence" value="ECO:0007669"/>
    <property type="project" value="TreeGrafter"/>
</dbReference>
<evidence type="ECO:0000256" key="7">
    <source>
        <dbReference type="ARBA" id="ARBA00013061"/>
    </source>
</evidence>
<dbReference type="PANTHER" id="PTHR11406:SF0">
    <property type="entry name" value="PHOSPHOGLYCERATE KINASE"/>
    <property type="match status" value="1"/>
</dbReference>
<comment type="subcellular location">
    <subcellularLocation>
        <location evidence="3">Cytoplasm</location>
    </subcellularLocation>
</comment>
<dbReference type="GO" id="GO:0043531">
    <property type="term" value="F:ADP binding"/>
    <property type="evidence" value="ECO:0007669"/>
    <property type="project" value="TreeGrafter"/>
</dbReference>
<reference evidence="20 21" key="1">
    <citation type="submission" date="2014-04" db="EMBL/GenBank/DDBJ databases">
        <authorList>
            <consortium name="DOE Joint Genome Institute"/>
            <person name="Kuo A."/>
            <person name="Girlanda M."/>
            <person name="Perotto S."/>
            <person name="Kohler A."/>
            <person name="Nagy L.G."/>
            <person name="Floudas D."/>
            <person name="Copeland A."/>
            <person name="Barry K.W."/>
            <person name="Cichocki N."/>
            <person name="Veneault-Fourrey C."/>
            <person name="LaButti K."/>
            <person name="Lindquist E.A."/>
            <person name="Lipzen A."/>
            <person name="Lundell T."/>
            <person name="Morin E."/>
            <person name="Murat C."/>
            <person name="Sun H."/>
            <person name="Tunlid A."/>
            <person name="Henrissat B."/>
            <person name="Grigoriev I.V."/>
            <person name="Hibbett D.S."/>
            <person name="Martin F."/>
            <person name="Nordberg H.P."/>
            <person name="Cantor M.N."/>
            <person name="Hua S.X."/>
        </authorList>
    </citation>
    <scope>NUCLEOTIDE SEQUENCE [LARGE SCALE GENOMIC DNA]</scope>
    <source>
        <strain evidence="20 21">MUT 4182</strain>
    </source>
</reference>
<feature type="binding site" evidence="17">
    <location>
        <begin position="372"/>
        <end position="375"/>
    </location>
    <ligand>
        <name>ATP</name>
        <dbReference type="ChEBI" id="CHEBI:30616"/>
    </ligand>
</feature>
<dbReference type="STRING" id="1051891.A0A0C3KCJ5"/>
<evidence type="ECO:0000256" key="16">
    <source>
        <dbReference type="PIRSR" id="PIRSR000724-1"/>
    </source>
</evidence>
<comment type="similarity">
    <text evidence="5 18">Belongs to the phosphoglycerate kinase family.</text>
</comment>
<evidence type="ECO:0000256" key="12">
    <source>
        <dbReference type="ARBA" id="ARBA00022777"/>
    </source>
</evidence>
<dbReference type="InterPro" id="IPR001576">
    <property type="entry name" value="Phosphoglycerate_kinase"/>
</dbReference>
<evidence type="ECO:0000256" key="5">
    <source>
        <dbReference type="ARBA" id="ARBA00008982"/>
    </source>
</evidence>
<dbReference type="InterPro" id="IPR015911">
    <property type="entry name" value="Phosphoglycerate_kinase_CS"/>
</dbReference>
<name>A0A0C3KCJ5_9AGAM</name>
<feature type="binding site" evidence="16">
    <location>
        <begin position="24"/>
        <end position="26"/>
    </location>
    <ligand>
        <name>substrate</name>
    </ligand>
</feature>
<feature type="binding site" evidence="16">
    <location>
        <position position="39"/>
    </location>
    <ligand>
        <name>(2R)-3-phosphoglycerate</name>
        <dbReference type="ChEBI" id="CHEBI:58272"/>
    </ligand>
</feature>
<evidence type="ECO:0000256" key="3">
    <source>
        <dbReference type="ARBA" id="ARBA00004496"/>
    </source>
</evidence>
<keyword evidence="9 18" id="KW-0808">Transferase</keyword>
<dbReference type="GO" id="GO:0005524">
    <property type="term" value="F:ATP binding"/>
    <property type="evidence" value="ECO:0007669"/>
    <property type="project" value="UniProtKB-KW"/>
</dbReference>
<evidence type="ECO:0000256" key="8">
    <source>
        <dbReference type="ARBA" id="ARBA00016471"/>
    </source>
</evidence>
<protein>
    <recommendedName>
        <fullName evidence="8 18">Phosphoglycerate kinase</fullName>
        <ecNumber evidence="7 18">2.7.2.3</ecNumber>
    </recommendedName>
</protein>
<dbReference type="PROSITE" id="PS00111">
    <property type="entry name" value="PGLYCERATE_KINASE"/>
    <property type="match status" value="1"/>
</dbReference>
<dbReference type="FunFam" id="3.40.50.1260:FF:000019">
    <property type="entry name" value="Phosphoglycerate kinase 1"/>
    <property type="match status" value="1"/>
</dbReference>
<dbReference type="GO" id="GO:0004618">
    <property type="term" value="F:phosphoglycerate kinase activity"/>
    <property type="evidence" value="ECO:0007669"/>
    <property type="project" value="UniProtKB-EC"/>
</dbReference>
<keyword evidence="12 18" id="KW-0418">Kinase</keyword>
<evidence type="ECO:0000313" key="21">
    <source>
        <dbReference type="Proteomes" id="UP000054248"/>
    </source>
</evidence>
<sequence>MSLSNKLSITDVDLAGKRVLIRVDFNVPMKDGKVTNTQRIDAALPTIQYAIDQKAKVVVLMSHLGRPDGKVVEKYSLKPVAEQVTKQLGREVKFLPDCVGPDVEKAVNEAPEGTIILLENLRFHIEEEGSAKDKEGNKIKADKAKVEEFRKGLTALGDVYINDAFGTAHRAHSSMVGVKLPQRAAGFLMKKELEYFAKALESPERPFLAILGGAKVSDKIQLIENMLDKVNSLIITGGMAFTFKKTLEDVAIGNSLFDKPGSEKVASLVEQAKSRNIKVVLPVDYITADKFDKDANTGTATDKEGIPDGWLGLDVGVESRKLYRDTVLESKTILWNGPAGVFEFPNFAGGSKALLDDCIEAAAKGATVIVGGGDTATVVANYKSEDKLSHVSTGGGASLELLEGKTLPGVAELSERA</sequence>
<dbReference type="Pfam" id="PF00162">
    <property type="entry name" value="PGK"/>
    <property type="match status" value="1"/>
</dbReference>
<keyword evidence="11" id="KW-0547">Nucleotide-binding</keyword>
<dbReference type="InterPro" id="IPR036043">
    <property type="entry name" value="Phosphoglycerate_kinase_sf"/>
</dbReference>
<comment type="pathway">
    <text evidence="4">Carbohydrate degradation; glycolysis; pyruvate from D-glyceraldehyde 3-phosphate: step 2/5.</text>
</comment>
<feature type="binding site" evidence="17">
    <location>
        <position position="343"/>
    </location>
    <ligand>
        <name>ATP</name>
        <dbReference type="ChEBI" id="CHEBI:30616"/>
    </ligand>
</feature>
<comment type="catalytic activity">
    <reaction evidence="1 18">
        <text>(2R)-3-phosphoglycerate + ATP = (2R)-3-phospho-glyceroyl phosphate + ADP</text>
        <dbReference type="Rhea" id="RHEA:14801"/>
        <dbReference type="ChEBI" id="CHEBI:30616"/>
        <dbReference type="ChEBI" id="CHEBI:57604"/>
        <dbReference type="ChEBI" id="CHEBI:58272"/>
        <dbReference type="ChEBI" id="CHEBI:456216"/>
        <dbReference type="EC" id="2.7.2.3"/>
    </reaction>
</comment>
<proteinExistence type="inferred from homology"/>
<dbReference type="PIRSF" id="PIRSF000724">
    <property type="entry name" value="Pgk"/>
    <property type="match status" value="1"/>
</dbReference>
<keyword evidence="13 17" id="KW-0067">ATP-binding</keyword>
<dbReference type="HAMAP" id="MF_00145">
    <property type="entry name" value="Phosphoglyc_kinase"/>
    <property type="match status" value="1"/>
</dbReference>
<evidence type="ECO:0000256" key="9">
    <source>
        <dbReference type="ARBA" id="ARBA00022679"/>
    </source>
</evidence>
<evidence type="ECO:0000256" key="10">
    <source>
        <dbReference type="ARBA" id="ARBA00022723"/>
    </source>
</evidence>
<feature type="binding site" evidence="16">
    <location>
        <position position="122"/>
    </location>
    <ligand>
        <name>(2R)-3-phosphoglycerate</name>
        <dbReference type="ChEBI" id="CHEBI:58272"/>
    </ligand>
</feature>